<name>A0A6G1L3U9_9PEZI</name>
<dbReference type="EMBL" id="ML995857">
    <property type="protein sequence ID" value="KAF2767370.1"/>
    <property type="molecule type" value="Genomic_DNA"/>
</dbReference>
<evidence type="ECO:0000313" key="2">
    <source>
        <dbReference type="Proteomes" id="UP000799436"/>
    </source>
</evidence>
<dbReference type="GO" id="GO:0043531">
    <property type="term" value="F:ADP binding"/>
    <property type="evidence" value="ECO:0007669"/>
    <property type="project" value="InterPro"/>
</dbReference>
<evidence type="ECO:0000313" key="1">
    <source>
        <dbReference type="EMBL" id="KAF2767370.1"/>
    </source>
</evidence>
<dbReference type="SUPFAM" id="SSF52540">
    <property type="entry name" value="P-loop containing nucleoside triphosphate hydrolases"/>
    <property type="match status" value="1"/>
</dbReference>
<protein>
    <submittedName>
        <fullName evidence="1">Uncharacterized protein</fullName>
    </submittedName>
</protein>
<accession>A0A6G1L3U9</accession>
<dbReference type="OrthoDB" id="1658288at2759"/>
<reference evidence="1" key="1">
    <citation type="journal article" date="2020" name="Stud. Mycol.">
        <title>101 Dothideomycetes genomes: a test case for predicting lifestyles and emergence of pathogens.</title>
        <authorList>
            <person name="Haridas S."/>
            <person name="Albert R."/>
            <person name="Binder M."/>
            <person name="Bloem J."/>
            <person name="Labutti K."/>
            <person name="Salamov A."/>
            <person name="Andreopoulos B."/>
            <person name="Baker S."/>
            <person name="Barry K."/>
            <person name="Bills G."/>
            <person name="Bluhm B."/>
            <person name="Cannon C."/>
            <person name="Castanera R."/>
            <person name="Culley D."/>
            <person name="Daum C."/>
            <person name="Ezra D."/>
            <person name="Gonzalez J."/>
            <person name="Henrissat B."/>
            <person name="Kuo A."/>
            <person name="Liang C."/>
            <person name="Lipzen A."/>
            <person name="Lutzoni F."/>
            <person name="Magnuson J."/>
            <person name="Mondo S."/>
            <person name="Nolan M."/>
            <person name="Ohm R."/>
            <person name="Pangilinan J."/>
            <person name="Park H.-J."/>
            <person name="Ramirez L."/>
            <person name="Alfaro M."/>
            <person name="Sun H."/>
            <person name="Tritt A."/>
            <person name="Yoshinaga Y."/>
            <person name="Zwiers L.-H."/>
            <person name="Turgeon B."/>
            <person name="Goodwin S."/>
            <person name="Spatafora J."/>
            <person name="Crous P."/>
            <person name="Grigoriev I."/>
        </authorList>
    </citation>
    <scope>NUCLEOTIDE SEQUENCE</scope>
    <source>
        <strain evidence="1">CBS 116005</strain>
    </source>
</reference>
<keyword evidence="2" id="KW-1185">Reference proteome</keyword>
<dbReference type="AlphaFoldDB" id="A0A6G1L3U9"/>
<proteinExistence type="predicted"/>
<gene>
    <name evidence="1" type="ORF">EJ03DRAFT_157008</name>
</gene>
<dbReference type="InterPro" id="IPR027417">
    <property type="entry name" value="P-loop_NTPase"/>
</dbReference>
<dbReference type="Proteomes" id="UP000799436">
    <property type="component" value="Unassembled WGS sequence"/>
</dbReference>
<sequence>MGRHGAIIVTTRNRRAAKYFAPTGRHVEVKPLSDTEGAELLLKRLHEHRGITTQDQKAARKLAASLGGLPLALAQIAGLAHQRKLSLHRLWRSFHQHSEPLFSDDFFSDDLAPRSGYTIDSRWKYGYARLQPTTTGFTSGVLAFLDPDQTPLKLFQMLEGSDAIQDLDANMQALHDLSLIRFSHNDQTGTIIQIHSLVQETYRKFMDPITRSRCLIKAAQILSRYCCGKQDIPGFLRSRAIVVLESLKGFAEDDEDMDMLKSLPARAPVVPLYVQVHCQVLIWMMAHIVTEMLNHLHNPTQTAKALHRTKAVP</sequence>
<organism evidence="1 2">
    <name type="scientific">Teratosphaeria nubilosa</name>
    <dbReference type="NCBI Taxonomy" id="161662"/>
    <lineage>
        <taxon>Eukaryota</taxon>
        <taxon>Fungi</taxon>
        <taxon>Dikarya</taxon>
        <taxon>Ascomycota</taxon>
        <taxon>Pezizomycotina</taxon>
        <taxon>Dothideomycetes</taxon>
        <taxon>Dothideomycetidae</taxon>
        <taxon>Mycosphaerellales</taxon>
        <taxon>Teratosphaeriaceae</taxon>
        <taxon>Teratosphaeria</taxon>
    </lineage>
</organism>